<dbReference type="RefSeq" id="WP_394824796.1">
    <property type="nucleotide sequence ID" value="NZ_CP089984.1"/>
</dbReference>
<dbReference type="InterPro" id="IPR041698">
    <property type="entry name" value="Methyltransf_25"/>
</dbReference>
<keyword evidence="4" id="KW-1185">Reference proteome</keyword>
<evidence type="ECO:0000313" key="4">
    <source>
        <dbReference type="Proteomes" id="UP001370348"/>
    </source>
</evidence>
<sequence length="202" mass="21951">MVSKPHVSDTAPKRPSRTAESHALPLDVQRYLEMARRTGGPILELCGELGCVAIPLARAGYRVVTVDISKGALKRLQANLDRESREVGQRVYVLPDMARLKLEESAFPLAVMASNALLDIANFDERQEVLDAIARHLVPGGVLVLDVVNPIALHAAGGPIFRLEIELMLESAGLSLASIEGGHQREPYTARSPQMFVVATKQ</sequence>
<evidence type="ECO:0000313" key="3">
    <source>
        <dbReference type="EMBL" id="WXB15171.1"/>
    </source>
</evidence>
<proteinExistence type="predicted"/>
<protein>
    <submittedName>
        <fullName evidence="3">Class I SAM-dependent methyltransferase</fullName>
    </submittedName>
</protein>
<dbReference type="GO" id="GO:0008168">
    <property type="term" value="F:methyltransferase activity"/>
    <property type="evidence" value="ECO:0007669"/>
    <property type="project" value="UniProtKB-KW"/>
</dbReference>
<keyword evidence="3" id="KW-0808">Transferase</keyword>
<feature type="region of interest" description="Disordered" evidence="1">
    <location>
        <begin position="1"/>
        <end position="22"/>
    </location>
</feature>
<dbReference type="InterPro" id="IPR029063">
    <property type="entry name" value="SAM-dependent_MTases_sf"/>
</dbReference>
<name>A0ABZ2LW73_9BACT</name>
<gene>
    <name evidence="3" type="ORF">LZC94_46055</name>
</gene>
<dbReference type="Proteomes" id="UP001370348">
    <property type="component" value="Chromosome"/>
</dbReference>
<organism evidence="3 4">
    <name type="scientific">Pendulispora albinea</name>
    <dbReference type="NCBI Taxonomy" id="2741071"/>
    <lineage>
        <taxon>Bacteria</taxon>
        <taxon>Pseudomonadati</taxon>
        <taxon>Myxococcota</taxon>
        <taxon>Myxococcia</taxon>
        <taxon>Myxococcales</taxon>
        <taxon>Sorangiineae</taxon>
        <taxon>Pendulisporaceae</taxon>
        <taxon>Pendulispora</taxon>
    </lineage>
</organism>
<dbReference type="Pfam" id="PF13649">
    <property type="entry name" value="Methyltransf_25"/>
    <property type="match status" value="1"/>
</dbReference>
<dbReference type="SUPFAM" id="SSF53335">
    <property type="entry name" value="S-adenosyl-L-methionine-dependent methyltransferases"/>
    <property type="match status" value="1"/>
</dbReference>
<dbReference type="Gene3D" id="3.40.50.150">
    <property type="entry name" value="Vaccinia Virus protein VP39"/>
    <property type="match status" value="1"/>
</dbReference>
<feature type="domain" description="Methyltransferase" evidence="2">
    <location>
        <begin position="42"/>
        <end position="141"/>
    </location>
</feature>
<evidence type="ECO:0000259" key="2">
    <source>
        <dbReference type="Pfam" id="PF13649"/>
    </source>
</evidence>
<evidence type="ECO:0000256" key="1">
    <source>
        <dbReference type="SAM" id="MobiDB-lite"/>
    </source>
</evidence>
<dbReference type="GO" id="GO:0032259">
    <property type="term" value="P:methylation"/>
    <property type="evidence" value="ECO:0007669"/>
    <property type="project" value="UniProtKB-KW"/>
</dbReference>
<reference evidence="3 4" key="1">
    <citation type="submission" date="2021-12" db="EMBL/GenBank/DDBJ databases">
        <title>Discovery of the Pendulisporaceae a myxobacterial family with distinct sporulation behavior and unique specialized metabolism.</title>
        <authorList>
            <person name="Garcia R."/>
            <person name="Popoff A."/>
            <person name="Bader C.D."/>
            <person name="Loehr J."/>
            <person name="Walesch S."/>
            <person name="Walt C."/>
            <person name="Boldt J."/>
            <person name="Bunk B."/>
            <person name="Haeckl F.J.F.P.J."/>
            <person name="Gunesch A.P."/>
            <person name="Birkelbach J."/>
            <person name="Nuebel U."/>
            <person name="Pietschmann T."/>
            <person name="Bach T."/>
            <person name="Mueller R."/>
        </authorList>
    </citation>
    <scope>NUCLEOTIDE SEQUENCE [LARGE SCALE GENOMIC DNA]</scope>
    <source>
        <strain evidence="3 4">MSr11954</strain>
    </source>
</reference>
<accession>A0ABZ2LW73</accession>
<dbReference type="CDD" id="cd02440">
    <property type="entry name" value="AdoMet_MTases"/>
    <property type="match status" value="1"/>
</dbReference>
<keyword evidence="3" id="KW-0489">Methyltransferase</keyword>
<dbReference type="EMBL" id="CP089984">
    <property type="protein sequence ID" value="WXB15171.1"/>
    <property type="molecule type" value="Genomic_DNA"/>
</dbReference>